<evidence type="ECO:0000313" key="1">
    <source>
        <dbReference type="EMBL" id="AKJ71835.1"/>
    </source>
</evidence>
<dbReference type="KEGG" id="vg:26641125"/>
<evidence type="ECO:0000313" key="2">
    <source>
        <dbReference type="Proteomes" id="UP000203663"/>
    </source>
</evidence>
<accession>A0A0K0N565</accession>
<dbReference type="OrthoDB" id="40631at10239"/>
<keyword evidence="2" id="KW-1185">Reference proteome</keyword>
<dbReference type="RefSeq" id="YP_009214804.1">
    <property type="nucleotide sequence ID" value="NC_028966.1"/>
</dbReference>
<dbReference type="Proteomes" id="UP000203663">
    <property type="component" value="Segment"/>
</dbReference>
<protein>
    <submittedName>
        <fullName evidence="1">Uncharacterized protein</fullName>
    </submittedName>
</protein>
<reference evidence="1 2" key="1">
    <citation type="journal article" date="2015" name="Appl. Environ. Microbiol.">
        <title>Three of a Kind: Genetically Similar Tsukamurella Phages TIN2, TIN3, and TIN4.</title>
        <authorList>
            <person name="Dyson Z.A."/>
            <person name="Tucci J."/>
            <person name="Seviour R.J."/>
            <person name="Petrovski S."/>
        </authorList>
    </citation>
    <scope>NUCLEOTIDE SEQUENCE [LARGE SCALE GENOMIC DNA]</scope>
</reference>
<proteinExistence type="predicted"/>
<organism evidence="1 2">
    <name type="scientific">Tsukamurella phage TIN3</name>
    <dbReference type="NCBI Taxonomy" id="1636546"/>
    <lineage>
        <taxon>Viruses</taxon>
        <taxon>Duplodnaviria</taxon>
        <taxon>Heunggongvirae</taxon>
        <taxon>Uroviricota</taxon>
        <taxon>Caudoviricetes</taxon>
        <taxon>Tinduovirus</taxon>
        <taxon>Tinduovirus TIN3</taxon>
    </lineage>
</organism>
<dbReference type="GeneID" id="26641125"/>
<dbReference type="EMBL" id="KR011063">
    <property type="protein sequence ID" value="AKJ71835.1"/>
    <property type="molecule type" value="Genomic_DNA"/>
</dbReference>
<sequence>MKLFNSGGRHRKRWWTRAAHLAPQIAARYTADRISVLLAAMPAY</sequence>
<gene>
    <name evidence="1" type="ORF">TIN3_38</name>
</gene>
<name>A0A0K0N565_9CAUD</name>